<dbReference type="RefSeq" id="WP_162368385.1">
    <property type="nucleotide sequence ID" value="NZ_WUBS01000020.1"/>
</dbReference>
<feature type="transmembrane region" description="Helical" evidence="7">
    <location>
        <begin position="129"/>
        <end position="156"/>
    </location>
</feature>
<dbReference type="Proteomes" id="UP000461443">
    <property type="component" value="Unassembled WGS sequence"/>
</dbReference>
<protein>
    <submittedName>
        <fullName evidence="9">ABC transporter permease subunit</fullName>
    </submittedName>
</protein>
<dbReference type="PANTHER" id="PTHR30177">
    <property type="entry name" value="GLYCINE BETAINE/L-PROLINE TRANSPORT SYSTEM PERMEASE PROTEIN PROW"/>
    <property type="match status" value="1"/>
</dbReference>
<comment type="similarity">
    <text evidence="7">Belongs to the binding-protein-dependent transport system permease family.</text>
</comment>
<dbReference type="CDD" id="cd06261">
    <property type="entry name" value="TM_PBP2"/>
    <property type="match status" value="1"/>
</dbReference>
<proteinExistence type="inferred from homology"/>
<evidence type="ECO:0000256" key="1">
    <source>
        <dbReference type="ARBA" id="ARBA00004429"/>
    </source>
</evidence>
<dbReference type="InterPro" id="IPR035906">
    <property type="entry name" value="MetI-like_sf"/>
</dbReference>
<dbReference type="PROSITE" id="PS50928">
    <property type="entry name" value="ABC_TM1"/>
    <property type="match status" value="1"/>
</dbReference>
<dbReference type="InterPro" id="IPR000515">
    <property type="entry name" value="MetI-like"/>
</dbReference>
<keyword evidence="3" id="KW-1003">Cell membrane</keyword>
<keyword evidence="10" id="KW-1185">Reference proteome</keyword>
<evidence type="ECO:0000256" key="5">
    <source>
        <dbReference type="ARBA" id="ARBA00022989"/>
    </source>
</evidence>
<comment type="subcellular location">
    <subcellularLocation>
        <location evidence="1">Cell inner membrane</location>
        <topology evidence="1">Multi-pass membrane protein</topology>
    </subcellularLocation>
    <subcellularLocation>
        <location evidence="7">Cell membrane</location>
        <topology evidence="7">Multi-pass membrane protein</topology>
    </subcellularLocation>
</comment>
<dbReference type="GO" id="GO:0055085">
    <property type="term" value="P:transmembrane transport"/>
    <property type="evidence" value="ECO:0007669"/>
    <property type="project" value="InterPro"/>
</dbReference>
<sequence length="215" mass="23320">MRWAPKHLDDIGLALLQHLYLVGMSISCAFVIAMILGIWSARRPKTYALVLTFTGMLFSIPSLALFALFIPWLGIGLLPAIVGLTAYALMILVRNIATGFHAIAPDVLNAARGMGYGYWRMLWEIELPLALPFIITGLRIATTTLIGIATVAAYINAGGLGTIIFAGLDQRFPEKILVGGGLTSLLAIGVDALFLLLQRRLARRRHPVARVEANA</sequence>
<dbReference type="AlphaFoldDB" id="A0A845SL82"/>
<dbReference type="EMBL" id="WUBS01000020">
    <property type="protein sequence ID" value="NDL65680.1"/>
    <property type="molecule type" value="Genomic_DNA"/>
</dbReference>
<comment type="caution">
    <text evidence="9">The sequence shown here is derived from an EMBL/GenBank/DDBJ whole genome shotgun (WGS) entry which is preliminary data.</text>
</comment>
<gene>
    <name evidence="9" type="ORF">GRH90_23370</name>
</gene>
<keyword evidence="6 7" id="KW-0472">Membrane</keyword>
<dbReference type="GO" id="GO:0031460">
    <property type="term" value="P:glycine betaine transport"/>
    <property type="evidence" value="ECO:0007669"/>
    <property type="project" value="TreeGrafter"/>
</dbReference>
<keyword evidence="5 7" id="KW-1133">Transmembrane helix</keyword>
<reference evidence="9 10" key="1">
    <citation type="submission" date="2019-12" db="EMBL/GenBank/DDBJ databases">
        <authorList>
            <person name="Lee S.D."/>
        </authorList>
    </citation>
    <scope>NUCLEOTIDE SEQUENCE [LARGE SCALE GENOMIC DNA]</scope>
    <source>
        <strain evidence="9 10">SAP-6</strain>
    </source>
</reference>
<feature type="domain" description="ABC transmembrane type-1" evidence="8">
    <location>
        <begin position="15"/>
        <end position="194"/>
    </location>
</feature>
<evidence type="ECO:0000256" key="3">
    <source>
        <dbReference type="ARBA" id="ARBA00022519"/>
    </source>
</evidence>
<evidence type="ECO:0000259" key="8">
    <source>
        <dbReference type="PROSITE" id="PS50928"/>
    </source>
</evidence>
<feature type="transmembrane region" description="Helical" evidence="7">
    <location>
        <begin position="75"/>
        <end position="93"/>
    </location>
</feature>
<dbReference type="Pfam" id="PF00528">
    <property type="entry name" value="BPD_transp_1"/>
    <property type="match status" value="1"/>
</dbReference>
<feature type="transmembrane region" description="Helical" evidence="7">
    <location>
        <begin position="176"/>
        <end position="197"/>
    </location>
</feature>
<evidence type="ECO:0000256" key="4">
    <source>
        <dbReference type="ARBA" id="ARBA00022692"/>
    </source>
</evidence>
<evidence type="ECO:0000256" key="6">
    <source>
        <dbReference type="ARBA" id="ARBA00023136"/>
    </source>
</evidence>
<evidence type="ECO:0000313" key="10">
    <source>
        <dbReference type="Proteomes" id="UP000461443"/>
    </source>
</evidence>
<name>A0A845SL82_9GAMM</name>
<reference evidence="9 10" key="2">
    <citation type="submission" date="2020-02" db="EMBL/GenBank/DDBJ databases">
        <title>The new genus of Enterobacteriales.</title>
        <authorList>
            <person name="Kim I.S."/>
        </authorList>
    </citation>
    <scope>NUCLEOTIDE SEQUENCE [LARGE SCALE GENOMIC DNA]</scope>
    <source>
        <strain evidence="9 10">SAP-6</strain>
    </source>
</reference>
<evidence type="ECO:0000256" key="2">
    <source>
        <dbReference type="ARBA" id="ARBA00022448"/>
    </source>
</evidence>
<organism evidence="9 10">
    <name type="scientific">Acerihabitans arboris</name>
    <dbReference type="NCBI Taxonomy" id="2691583"/>
    <lineage>
        <taxon>Bacteria</taxon>
        <taxon>Pseudomonadati</taxon>
        <taxon>Pseudomonadota</taxon>
        <taxon>Gammaproteobacteria</taxon>
        <taxon>Enterobacterales</taxon>
        <taxon>Pectobacteriaceae</taxon>
        <taxon>Acerihabitans</taxon>
    </lineage>
</organism>
<dbReference type="PANTHER" id="PTHR30177:SF30">
    <property type="entry name" value="GLYCINE BETAINE UPTAKE SYSTEM PERMEASE PROTEIN YEHY"/>
    <property type="match status" value="1"/>
</dbReference>
<dbReference type="GO" id="GO:0005886">
    <property type="term" value="C:plasma membrane"/>
    <property type="evidence" value="ECO:0007669"/>
    <property type="project" value="UniProtKB-SubCell"/>
</dbReference>
<feature type="transmembrane region" description="Helical" evidence="7">
    <location>
        <begin position="46"/>
        <end position="69"/>
    </location>
</feature>
<evidence type="ECO:0000256" key="7">
    <source>
        <dbReference type="RuleBase" id="RU363032"/>
    </source>
</evidence>
<dbReference type="SUPFAM" id="SSF161098">
    <property type="entry name" value="MetI-like"/>
    <property type="match status" value="1"/>
</dbReference>
<feature type="transmembrane region" description="Helical" evidence="7">
    <location>
        <begin position="20"/>
        <end position="39"/>
    </location>
</feature>
<evidence type="ECO:0000313" key="9">
    <source>
        <dbReference type="EMBL" id="NDL65680.1"/>
    </source>
</evidence>
<keyword evidence="3" id="KW-0997">Cell inner membrane</keyword>
<keyword evidence="4 7" id="KW-0812">Transmembrane</keyword>
<accession>A0A845SL82</accession>
<dbReference type="PROSITE" id="PS51257">
    <property type="entry name" value="PROKAR_LIPOPROTEIN"/>
    <property type="match status" value="1"/>
</dbReference>
<dbReference type="Gene3D" id="1.10.3720.10">
    <property type="entry name" value="MetI-like"/>
    <property type="match status" value="1"/>
</dbReference>
<dbReference type="InterPro" id="IPR051204">
    <property type="entry name" value="ABC_transp_perm/SBD"/>
</dbReference>
<keyword evidence="2 7" id="KW-0813">Transport</keyword>